<sequence length="247" mass="26838">MTVKIRRASPAVVLCVFLSAQSPYSRKVGDLLLTGEWHGSEVHGKTGERWFALLSGTDRSDVVRKATLKIDAVVDGMVDEGSQKTGKRVSIIENLGSPLFLFRKVPKVAAHLAERVSGEISLTPNSPVDLSMKNGKTYTLTLECPPPIPQGDYDKTSAKLVLRIGGRMQVLAEYENAWFHDGKFVGVGSEGEIRLLWAGDLNSDGNIDLLIDLTDHYNVSLPTLFIGISQGKGLIVTRAAQMKTTGC</sequence>
<organism evidence="1 2">
    <name type="scientific">Mesoterricola sediminis</name>
    <dbReference type="NCBI Taxonomy" id="2927980"/>
    <lineage>
        <taxon>Bacteria</taxon>
        <taxon>Pseudomonadati</taxon>
        <taxon>Acidobacteriota</taxon>
        <taxon>Holophagae</taxon>
        <taxon>Holophagales</taxon>
        <taxon>Holophagaceae</taxon>
        <taxon>Mesoterricola</taxon>
    </lineage>
</organism>
<evidence type="ECO:0000313" key="1">
    <source>
        <dbReference type="EMBL" id="BDU77796.1"/>
    </source>
</evidence>
<reference evidence="1" key="1">
    <citation type="journal article" date="2023" name="Int. J. Syst. Evol. Microbiol.">
        <title>Mesoterricola silvestris gen. nov., sp. nov., Mesoterricola sediminis sp. nov., Geothrix oryzae sp. nov., Geothrix edaphica sp. nov., Geothrix rubra sp. nov., and Geothrix limicola sp. nov., six novel members of Acidobacteriota isolated from soils.</title>
        <authorList>
            <person name="Itoh H."/>
            <person name="Sugisawa Y."/>
            <person name="Mise K."/>
            <person name="Xu Z."/>
            <person name="Kuniyasu M."/>
            <person name="Ushijima N."/>
            <person name="Kawano K."/>
            <person name="Kobayashi E."/>
            <person name="Shiratori Y."/>
            <person name="Masuda Y."/>
            <person name="Senoo K."/>
        </authorList>
    </citation>
    <scope>NUCLEOTIDE SEQUENCE</scope>
    <source>
        <strain evidence="1">W786</strain>
    </source>
</reference>
<protein>
    <submittedName>
        <fullName evidence="1">Uncharacterized protein</fullName>
    </submittedName>
</protein>
<accession>A0AA48KD43</accession>
<name>A0AA48KD43_9BACT</name>
<gene>
    <name evidence="1" type="ORF">METESE_27540</name>
</gene>
<evidence type="ECO:0000313" key="2">
    <source>
        <dbReference type="Proteomes" id="UP001228113"/>
    </source>
</evidence>
<dbReference type="Proteomes" id="UP001228113">
    <property type="component" value="Chromosome"/>
</dbReference>
<dbReference type="RefSeq" id="WP_316410427.1">
    <property type="nucleotide sequence ID" value="NZ_AP027081.1"/>
</dbReference>
<dbReference type="EMBL" id="AP027081">
    <property type="protein sequence ID" value="BDU77796.1"/>
    <property type="molecule type" value="Genomic_DNA"/>
</dbReference>
<dbReference type="AlphaFoldDB" id="A0AA48KD43"/>
<proteinExistence type="predicted"/>
<keyword evidence="2" id="KW-1185">Reference proteome</keyword>
<dbReference type="KEGG" id="msea:METESE_27540"/>